<dbReference type="InterPro" id="IPR011032">
    <property type="entry name" value="GroES-like_sf"/>
</dbReference>
<organism evidence="1 2">
    <name type="scientific">Rubroshorea leprosula</name>
    <dbReference type="NCBI Taxonomy" id="152421"/>
    <lineage>
        <taxon>Eukaryota</taxon>
        <taxon>Viridiplantae</taxon>
        <taxon>Streptophyta</taxon>
        <taxon>Embryophyta</taxon>
        <taxon>Tracheophyta</taxon>
        <taxon>Spermatophyta</taxon>
        <taxon>Magnoliopsida</taxon>
        <taxon>eudicotyledons</taxon>
        <taxon>Gunneridae</taxon>
        <taxon>Pentapetalae</taxon>
        <taxon>rosids</taxon>
        <taxon>malvids</taxon>
        <taxon>Malvales</taxon>
        <taxon>Dipterocarpaceae</taxon>
        <taxon>Rubroshorea</taxon>
    </lineage>
</organism>
<dbReference type="EMBL" id="BPVZ01000041">
    <property type="protein sequence ID" value="GKV14772.1"/>
    <property type="molecule type" value="Genomic_DNA"/>
</dbReference>
<reference evidence="1 2" key="1">
    <citation type="journal article" date="2021" name="Commun. Biol.">
        <title>The genome of Shorea leprosula (Dipterocarpaceae) highlights the ecological relevance of drought in aseasonal tropical rainforests.</title>
        <authorList>
            <person name="Ng K.K.S."/>
            <person name="Kobayashi M.J."/>
            <person name="Fawcett J.A."/>
            <person name="Hatakeyama M."/>
            <person name="Paape T."/>
            <person name="Ng C.H."/>
            <person name="Ang C.C."/>
            <person name="Tnah L.H."/>
            <person name="Lee C.T."/>
            <person name="Nishiyama T."/>
            <person name="Sese J."/>
            <person name="O'Brien M.J."/>
            <person name="Copetti D."/>
            <person name="Mohd Noor M.I."/>
            <person name="Ong R.C."/>
            <person name="Putra M."/>
            <person name="Sireger I.Z."/>
            <person name="Indrioko S."/>
            <person name="Kosugi Y."/>
            <person name="Izuno A."/>
            <person name="Isagi Y."/>
            <person name="Lee S.L."/>
            <person name="Shimizu K.K."/>
        </authorList>
    </citation>
    <scope>NUCLEOTIDE SEQUENCE [LARGE SCALE GENOMIC DNA]</scope>
    <source>
        <strain evidence="1">214</strain>
    </source>
</reference>
<keyword evidence="2" id="KW-1185">Reference proteome</keyword>
<proteinExistence type="predicted"/>
<evidence type="ECO:0000313" key="2">
    <source>
        <dbReference type="Proteomes" id="UP001054252"/>
    </source>
</evidence>
<gene>
    <name evidence="1" type="ORF">SLEP1_g25592</name>
</gene>
<protein>
    <submittedName>
        <fullName evidence="1">Uncharacterized protein</fullName>
    </submittedName>
</protein>
<name>A0AAV5JMH5_9ROSI</name>
<evidence type="ECO:0000313" key="1">
    <source>
        <dbReference type="EMBL" id="GKV14772.1"/>
    </source>
</evidence>
<dbReference type="SUPFAM" id="SSF50129">
    <property type="entry name" value="GroES-like"/>
    <property type="match status" value="1"/>
</dbReference>
<sequence length="89" mass="10183">MLSSSWVLTDRSRSLCDLATNDNNDGIGKNWRNFSLMAGYNVSSSGYMRGTVFWESNKPFTIEEFHMPRPKVGELLIKTKSCKLWSVPF</sequence>
<accession>A0AAV5JMH5</accession>
<comment type="caution">
    <text evidence="1">The sequence shown here is derived from an EMBL/GenBank/DDBJ whole genome shotgun (WGS) entry which is preliminary data.</text>
</comment>
<dbReference type="AlphaFoldDB" id="A0AAV5JMH5"/>
<dbReference type="Gene3D" id="3.90.180.10">
    <property type="entry name" value="Medium-chain alcohol dehydrogenases, catalytic domain"/>
    <property type="match status" value="1"/>
</dbReference>
<dbReference type="Proteomes" id="UP001054252">
    <property type="component" value="Unassembled WGS sequence"/>
</dbReference>